<keyword evidence="7 14" id="KW-0378">Hydrolase</keyword>
<dbReference type="AlphaFoldDB" id="A0AAN8PI14"/>
<dbReference type="GO" id="GO:0019370">
    <property type="term" value="P:leukotriene biosynthetic process"/>
    <property type="evidence" value="ECO:0007669"/>
    <property type="project" value="UniProtKB-KW"/>
</dbReference>
<evidence type="ECO:0000256" key="1">
    <source>
        <dbReference type="ARBA" id="ARBA00004496"/>
    </source>
</evidence>
<dbReference type="InterPro" id="IPR038502">
    <property type="entry name" value="M1_LTA-4_hydro/amino_C_sf"/>
</dbReference>
<evidence type="ECO:0000256" key="2">
    <source>
        <dbReference type="ARBA" id="ARBA00004716"/>
    </source>
</evidence>
<evidence type="ECO:0000256" key="14">
    <source>
        <dbReference type="RuleBase" id="RU361141"/>
    </source>
</evidence>
<evidence type="ECO:0000256" key="3">
    <source>
        <dbReference type="ARBA" id="ARBA00010136"/>
    </source>
</evidence>
<accession>A0AAN8PI14</accession>
<keyword evidence="8 12" id="KW-0862">Zinc</keyword>
<dbReference type="Gene3D" id="2.60.40.1730">
    <property type="entry name" value="tricorn interacting facor f3 domain"/>
    <property type="match status" value="1"/>
</dbReference>
<dbReference type="GO" id="GO:0008270">
    <property type="term" value="F:zinc ion binding"/>
    <property type="evidence" value="ECO:0007669"/>
    <property type="project" value="InterPro"/>
</dbReference>
<feature type="binding site" evidence="13">
    <location>
        <begin position="134"/>
        <end position="136"/>
    </location>
    <ligand>
        <name>a peptide</name>
        <dbReference type="ChEBI" id="CHEBI:60466"/>
    </ligand>
</feature>
<reference evidence="16 17" key="1">
    <citation type="submission" date="2024-01" db="EMBL/GenBank/DDBJ databases">
        <title>The genome of the rayed Mediterranean limpet Patella caerulea (Linnaeus, 1758).</title>
        <authorList>
            <person name="Anh-Thu Weber A."/>
            <person name="Halstead-Nussloch G."/>
        </authorList>
    </citation>
    <scope>NUCLEOTIDE SEQUENCE [LARGE SCALE GENOMIC DNA]</scope>
    <source>
        <strain evidence="16">AATW-2023a</strain>
        <tissue evidence="16">Whole specimen</tissue>
    </source>
</reference>
<dbReference type="InterPro" id="IPR015211">
    <property type="entry name" value="Peptidase_M1_C"/>
</dbReference>
<dbReference type="SUPFAM" id="SSF48371">
    <property type="entry name" value="ARM repeat"/>
    <property type="match status" value="1"/>
</dbReference>
<dbReference type="GO" id="GO:0043171">
    <property type="term" value="P:peptide catabolic process"/>
    <property type="evidence" value="ECO:0007669"/>
    <property type="project" value="TreeGrafter"/>
</dbReference>
<organism evidence="16 17">
    <name type="scientific">Patella caerulea</name>
    <name type="common">Rayed Mediterranean limpet</name>
    <dbReference type="NCBI Taxonomy" id="87958"/>
    <lineage>
        <taxon>Eukaryota</taxon>
        <taxon>Metazoa</taxon>
        <taxon>Spiralia</taxon>
        <taxon>Lophotrochozoa</taxon>
        <taxon>Mollusca</taxon>
        <taxon>Gastropoda</taxon>
        <taxon>Patellogastropoda</taxon>
        <taxon>Patelloidea</taxon>
        <taxon>Patellidae</taxon>
        <taxon>Patella</taxon>
    </lineage>
</organism>
<evidence type="ECO:0000256" key="10">
    <source>
        <dbReference type="PIRSR" id="PIRSR612777-1"/>
    </source>
</evidence>
<gene>
    <name evidence="16" type="ORF">SNE40_014812</name>
</gene>
<evidence type="ECO:0000313" key="16">
    <source>
        <dbReference type="EMBL" id="KAK6176549.1"/>
    </source>
</evidence>
<evidence type="ECO:0000256" key="12">
    <source>
        <dbReference type="PIRSR" id="PIRSR612777-3"/>
    </source>
</evidence>
<dbReference type="GO" id="GO:0004463">
    <property type="term" value="F:leukotriene-A4 hydrolase activity"/>
    <property type="evidence" value="ECO:0007669"/>
    <property type="project" value="UniProtKB-EC"/>
</dbReference>
<dbReference type="SMART" id="SM01263">
    <property type="entry name" value="Leuk-A4-hydro_C"/>
    <property type="match status" value="1"/>
</dbReference>
<dbReference type="FunFam" id="1.10.390.10:FF:000003">
    <property type="entry name" value="Leukotriene A(4) hydrolase"/>
    <property type="match status" value="1"/>
</dbReference>
<sequence>MADLSTCDPCSFSRPDLCVVKSVHLDLEVDFNRQVLSGSAVLTLERIASDIDSVILDIRDIKVLRACDVDTNQTLAFTVSDPVGPFGSKLEIKLPQSKSVKICINYETSPKCTALQWLTAQQTAGKKYPYLFSQCEAIHARSLYPCQDSPAIKFPYTASVTAPKAITVLMSALRTGSEPCKSDPSKTVYKFNQAVPIPSYLLAIVAGDLESRDIGPRSKVWSEKKFVDAAAYEFAETEQQLRTGEELLTEYAWGQYDLLILPPSFPYGGMENPCLTFVTPTLLAGDRSLADVVAHEITHSWAGNLVTNKTFEHFWLNEGHTVFIERKITSRIHGGEPFRHFMLDCGWQELKNTVENTLKNGPYTCLVPDLKGVDPDDAFSNVPYEKGCALLFYLETILGGPAVFEPFLKAYVTQFNKQSLDTQQWKDFLYSYFTDKTEILDSVDWKTWFYGQGMPPYTPKFDTSLKSVCIDLCERWNNATDFTNFSPADLNNLSTGQKKEFLALLCLKEPLAVNKLQAMEDVYKLNNVKNSEVRFKWIMLGIRAKWTSVLPRAFEFINEQGRMKFVRPIYRALNEWTEIRQEAIGNFNANKDEMHTLTSTQLAKDLGLSS</sequence>
<dbReference type="Pfam" id="PF01433">
    <property type="entry name" value="Peptidase_M1"/>
    <property type="match status" value="1"/>
</dbReference>
<feature type="binding site" evidence="11">
    <location>
        <begin position="266"/>
        <end position="271"/>
    </location>
    <ligand>
        <name>a peptide</name>
        <dbReference type="ChEBI" id="CHEBI:60466"/>
    </ligand>
</feature>
<evidence type="ECO:0000256" key="13">
    <source>
        <dbReference type="PIRSR" id="PIRSR634015-2"/>
    </source>
</evidence>
<dbReference type="PRINTS" id="PR00756">
    <property type="entry name" value="ALADIPTASE"/>
</dbReference>
<dbReference type="Gene3D" id="3.30.2010.30">
    <property type="match status" value="1"/>
</dbReference>
<evidence type="ECO:0000259" key="15">
    <source>
        <dbReference type="SMART" id="SM01263"/>
    </source>
</evidence>
<evidence type="ECO:0000256" key="9">
    <source>
        <dbReference type="ARBA" id="ARBA00023049"/>
    </source>
</evidence>
<keyword evidence="5 14" id="KW-0645">Protease</keyword>
<evidence type="ECO:0000256" key="11">
    <source>
        <dbReference type="PIRSR" id="PIRSR612777-2"/>
    </source>
</evidence>
<keyword evidence="9 14" id="KW-0482">Metalloprotease</keyword>
<dbReference type="InterPro" id="IPR012777">
    <property type="entry name" value="LTA4H"/>
</dbReference>
<comment type="similarity">
    <text evidence="3 14">Belongs to the peptidase M1 family.</text>
</comment>
<feature type="binding site" evidence="12">
    <location>
        <position position="299"/>
    </location>
    <ligand>
        <name>Zn(2+)</name>
        <dbReference type="ChEBI" id="CHEBI:29105"/>
        <note>catalytic</note>
    </ligand>
</feature>
<dbReference type="InterPro" id="IPR045357">
    <property type="entry name" value="Aminopeptidase_N-like_N"/>
</dbReference>
<dbReference type="GO" id="GO:0070006">
    <property type="term" value="F:metalloaminopeptidase activity"/>
    <property type="evidence" value="ECO:0007669"/>
    <property type="project" value="UniProtKB-ARBA"/>
</dbReference>
<dbReference type="Gene3D" id="1.25.40.320">
    <property type="entry name" value="Peptidase M1, leukotriene A4 hydrolase/aminopeptidase C-terminal domain"/>
    <property type="match status" value="1"/>
</dbReference>
<feature type="domain" description="Peptidase M1 leukotriene A4 hydrolase/aminopeptidase C-terminal" evidence="15">
    <location>
        <begin position="464"/>
        <end position="606"/>
    </location>
</feature>
<comment type="subcellular location">
    <subcellularLocation>
        <location evidence="1 14">Cytoplasm</location>
    </subcellularLocation>
</comment>
<dbReference type="Pfam" id="PF17900">
    <property type="entry name" value="Peptidase_M1_N"/>
    <property type="match status" value="1"/>
</dbReference>
<dbReference type="SUPFAM" id="SSF55486">
    <property type="entry name" value="Metalloproteases ('zincins'), catalytic domain"/>
    <property type="match status" value="1"/>
</dbReference>
<dbReference type="FunFam" id="2.60.40.1730:FF:000004">
    <property type="entry name" value="Leukotriene A(4) hydrolase"/>
    <property type="match status" value="1"/>
</dbReference>
<dbReference type="SUPFAM" id="SSF63737">
    <property type="entry name" value="Leukotriene A4 hydrolase N-terminal domain"/>
    <property type="match status" value="1"/>
</dbReference>
<dbReference type="NCBIfam" id="TIGR02411">
    <property type="entry name" value="leuko_A4_hydro"/>
    <property type="match status" value="1"/>
</dbReference>
<keyword evidence="17" id="KW-1185">Reference proteome</keyword>
<keyword evidence="4 14" id="KW-0963">Cytoplasm</keyword>
<protein>
    <recommendedName>
        <fullName evidence="14">Leukotriene A(4) hydrolase</fullName>
        <shortName evidence="14">LTA-4 hydrolase</shortName>
        <ecNumber evidence="14">3.3.2.6</ecNumber>
    </recommendedName>
</protein>
<dbReference type="EMBL" id="JAZGQO010000010">
    <property type="protein sequence ID" value="KAK6176549.1"/>
    <property type="molecule type" value="Genomic_DNA"/>
</dbReference>
<dbReference type="Proteomes" id="UP001347796">
    <property type="component" value="Unassembled WGS sequence"/>
</dbReference>
<evidence type="ECO:0000256" key="5">
    <source>
        <dbReference type="ARBA" id="ARBA00022670"/>
    </source>
</evidence>
<dbReference type="InterPro" id="IPR014782">
    <property type="entry name" value="Peptidase_M1_dom"/>
</dbReference>
<comment type="catalytic activity">
    <reaction evidence="14">
        <text>leukotriene A4 + H2O = leukotriene B4</text>
        <dbReference type="Rhea" id="RHEA:22324"/>
        <dbReference type="ChEBI" id="CHEBI:15377"/>
        <dbReference type="ChEBI" id="CHEBI:57461"/>
        <dbReference type="ChEBI" id="CHEBI:57463"/>
        <dbReference type="EC" id="3.3.2.6"/>
    </reaction>
</comment>
<feature type="active site" description="Proton acceptor" evidence="10">
    <location>
        <position position="296"/>
    </location>
</feature>
<dbReference type="PANTHER" id="PTHR45726">
    <property type="entry name" value="LEUKOTRIENE A-4 HYDROLASE"/>
    <property type="match status" value="1"/>
</dbReference>
<feature type="binding site" evidence="12">
    <location>
        <position position="295"/>
    </location>
    <ligand>
        <name>Zn(2+)</name>
        <dbReference type="ChEBI" id="CHEBI:29105"/>
        <note>catalytic</note>
    </ligand>
</feature>
<dbReference type="FunFam" id="3.30.2010.30:FF:000001">
    <property type="entry name" value="Leukotriene A(4) hydrolase"/>
    <property type="match status" value="1"/>
</dbReference>
<dbReference type="InterPro" id="IPR034015">
    <property type="entry name" value="M1_LTA4H"/>
</dbReference>
<feature type="active site" description="Proton donor" evidence="10">
    <location>
        <position position="384"/>
    </location>
</feature>
<dbReference type="GO" id="GO:0006508">
    <property type="term" value="P:proteolysis"/>
    <property type="evidence" value="ECO:0007669"/>
    <property type="project" value="UniProtKB-KW"/>
</dbReference>
<comment type="pathway">
    <text evidence="2 14">Lipid metabolism; leukotriene B4 biosynthesis.</text>
</comment>
<evidence type="ECO:0000256" key="4">
    <source>
        <dbReference type="ARBA" id="ARBA00022490"/>
    </source>
</evidence>
<dbReference type="PANTHER" id="PTHR45726:SF3">
    <property type="entry name" value="LEUKOTRIENE A-4 HYDROLASE"/>
    <property type="match status" value="1"/>
</dbReference>
<proteinExistence type="inferred from homology"/>
<keyword evidence="14" id="KW-0434">Leukotriene biosynthesis</keyword>
<dbReference type="CDD" id="cd09599">
    <property type="entry name" value="M1_LTA4H"/>
    <property type="match status" value="1"/>
</dbReference>
<feature type="binding site" evidence="12">
    <location>
        <position position="318"/>
    </location>
    <ligand>
        <name>Zn(2+)</name>
        <dbReference type="ChEBI" id="CHEBI:29105"/>
        <note>catalytic</note>
    </ligand>
</feature>
<dbReference type="GO" id="GO:0004301">
    <property type="term" value="F:epoxide hydrolase activity"/>
    <property type="evidence" value="ECO:0007669"/>
    <property type="project" value="TreeGrafter"/>
</dbReference>
<name>A0AAN8PI14_PATCE</name>
<dbReference type="Gene3D" id="1.10.390.10">
    <property type="entry name" value="Neutral Protease Domain 2"/>
    <property type="match status" value="1"/>
</dbReference>
<comment type="cofactor">
    <cofactor evidence="12 14">
        <name>Zn(2+)</name>
        <dbReference type="ChEBI" id="CHEBI:29105"/>
    </cofactor>
    <text evidence="12 14">Binds 1 zinc ion per subunit.</text>
</comment>
<dbReference type="InterPro" id="IPR016024">
    <property type="entry name" value="ARM-type_fold"/>
</dbReference>
<dbReference type="InterPro" id="IPR001930">
    <property type="entry name" value="Peptidase_M1"/>
</dbReference>
<evidence type="ECO:0000256" key="7">
    <source>
        <dbReference type="ARBA" id="ARBA00022801"/>
    </source>
</evidence>
<evidence type="ECO:0000256" key="8">
    <source>
        <dbReference type="ARBA" id="ARBA00022833"/>
    </source>
</evidence>
<dbReference type="FunFam" id="1.25.40.320:FF:000001">
    <property type="entry name" value="Leukotriene A(4) hydrolase"/>
    <property type="match status" value="1"/>
</dbReference>
<evidence type="ECO:0000256" key="6">
    <source>
        <dbReference type="ARBA" id="ARBA00022723"/>
    </source>
</evidence>
<dbReference type="GO" id="GO:0005829">
    <property type="term" value="C:cytosol"/>
    <property type="evidence" value="ECO:0007669"/>
    <property type="project" value="TreeGrafter"/>
</dbReference>
<keyword evidence="6 12" id="KW-0479">Metal-binding</keyword>
<dbReference type="InterPro" id="IPR042097">
    <property type="entry name" value="Aminopeptidase_N-like_N_sf"/>
</dbReference>
<dbReference type="Pfam" id="PF09127">
    <property type="entry name" value="Leuk-A4-hydro_C"/>
    <property type="match status" value="1"/>
</dbReference>
<dbReference type="InterPro" id="IPR027268">
    <property type="entry name" value="Peptidase_M4/M1_CTD_sf"/>
</dbReference>
<dbReference type="EC" id="3.3.2.6" evidence="14"/>
<dbReference type="InterPro" id="IPR049980">
    <property type="entry name" value="LTA4H_cat"/>
</dbReference>
<comment type="caution">
    <text evidence="16">The sequence shown here is derived from an EMBL/GenBank/DDBJ whole genome shotgun (WGS) entry which is preliminary data.</text>
</comment>
<feature type="binding site" evidence="11">
    <location>
        <begin position="562"/>
        <end position="564"/>
    </location>
    <ligand>
        <name>a peptide</name>
        <dbReference type="ChEBI" id="CHEBI:60466"/>
    </ligand>
</feature>
<evidence type="ECO:0000313" key="17">
    <source>
        <dbReference type="Proteomes" id="UP001347796"/>
    </source>
</evidence>